<keyword evidence="3" id="KW-1185">Reference proteome</keyword>
<proteinExistence type="predicted"/>
<gene>
    <name evidence="2" type="ORF">GCM10022414_09340</name>
</gene>
<feature type="transmembrane region" description="Helical" evidence="1">
    <location>
        <begin position="210"/>
        <end position="228"/>
    </location>
</feature>
<sequence length="502" mass="56710">MIFNGILSGFGKMQSRYVATVLGLFLIAAATPCSAHSFGIVYTLPLPFWLYAWAAVAALIASFVVLIYVDQVRLASPGTTGREIHHIALVRLAKRFKLLGLLKALSLGALLLCIATGFWGASSPYGNFNMTFFWIVFLLGFSYGTLFFGDLFAAINPWKLIADVIARIFPRYIHGCIRYPRILAYWPALALYIAFIWLELFSQSGPRRLANLLVVYTAINVLGVGLFGRKYWFKYVEFFSVFFRLIAIMAPIDYKPRESCGEGGHLRLRVPFSGVLTEPPRQVSLLVFVLFMLSSTAFDGLHETVVWKKLFWLDFYHGFLQYWTDPNPFVAYASMSRYYGYWQSICLILSPFLYFLVFAGFIAVGKLLTQSALTLKEILLKFTYTLLPIALVYHIAHYYTLVQTQGIKIVSLASDPFGWGSNWFGTADWLHRVFIPDTNSTWHIQLGLIIAGHIASVYFSHVVALRTLTTQRNAVLSQLPLLLLMLMFTVSGLWILSQPVGS</sequence>
<dbReference type="Proteomes" id="UP001500392">
    <property type="component" value="Unassembled WGS sequence"/>
</dbReference>
<feature type="transmembrane region" description="Helical" evidence="1">
    <location>
        <begin position="179"/>
        <end position="198"/>
    </location>
</feature>
<protein>
    <recommendedName>
        <fullName evidence="4">Fenitrothion hydrolase</fullName>
    </recommendedName>
</protein>
<evidence type="ECO:0008006" key="4">
    <source>
        <dbReference type="Google" id="ProtNLM"/>
    </source>
</evidence>
<keyword evidence="1" id="KW-1133">Transmembrane helix</keyword>
<feature type="transmembrane region" description="Helical" evidence="1">
    <location>
        <begin position="132"/>
        <end position="158"/>
    </location>
</feature>
<feature type="transmembrane region" description="Helical" evidence="1">
    <location>
        <begin position="341"/>
        <end position="366"/>
    </location>
</feature>
<organism evidence="2 3">
    <name type="scientific">Zhongshania borealis</name>
    <dbReference type="NCBI Taxonomy" id="889488"/>
    <lineage>
        <taxon>Bacteria</taxon>
        <taxon>Pseudomonadati</taxon>
        <taxon>Pseudomonadota</taxon>
        <taxon>Gammaproteobacteria</taxon>
        <taxon>Cellvibrionales</taxon>
        <taxon>Spongiibacteraceae</taxon>
        <taxon>Zhongshania</taxon>
    </lineage>
</organism>
<comment type="caution">
    <text evidence="2">The sequence shown here is derived from an EMBL/GenBank/DDBJ whole genome shotgun (WGS) entry which is preliminary data.</text>
</comment>
<feature type="transmembrane region" description="Helical" evidence="1">
    <location>
        <begin position="475"/>
        <end position="496"/>
    </location>
</feature>
<feature type="transmembrane region" description="Helical" evidence="1">
    <location>
        <begin position="442"/>
        <end position="463"/>
    </location>
</feature>
<reference evidence="3" key="1">
    <citation type="journal article" date="2019" name="Int. J. Syst. Evol. Microbiol.">
        <title>The Global Catalogue of Microorganisms (GCM) 10K type strain sequencing project: providing services to taxonomists for standard genome sequencing and annotation.</title>
        <authorList>
            <consortium name="The Broad Institute Genomics Platform"/>
            <consortium name="The Broad Institute Genome Sequencing Center for Infectious Disease"/>
            <person name="Wu L."/>
            <person name="Ma J."/>
        </authorList>
    </citation>
    <scope>NUCLEOTIDE SEQUENCE [LARGE SCALE GENOMIC DNA]</scope>
    <source>
        <strain evidence="3">JCM 17304</strain>
    </source>
</reference>
<keyword evidence="1" id="KW-0472">Membrane</keyword>
<dbReference type="EMBL" id="BAABDM010000001">
    <property type="protein sequence ID" value="GAA4088629.1"/>
    <property type="molecule type" value="Genomic_DNA"/>
</dbReference>
<evidence type="ECO:0000313" key="2">
    <source>
        <dbReference type="EMBL" id="GAA4088629.1"/>
    </source>
</evidence>
<evidence type="ECO:0000256" key="1">
    <source>
        <dbReference type="SAM" id="Phobius"/>
    </source>
</evidence>
<name>A0ABP7WGF8_9GAMM</name>
<evidence type="ECO:0000313" key="3">
    <source>
        <dbReference type="Proteomes" id="UP001500392"/>
    </source>
</evidence>
<accession>A0ABP7WGF8</accession>
<feature type="transmembrane region" description="Helical" evidence="1">
    <location>
        <begin position="101"/>
        <end position="120"/>
    </location>
</feature>
<feature type="transmembrane region" description="Helical" evidence="1">
    <location>
        <begin position="378"/>
        <end position="396"/>
    </location>
</feature>
<keyword evidence="1" id="KW-0812">Transmembrane</keyword>
<feature type="transmembrane region" description="Helical" evidence="1">
    <location>
        <begin position="51"/>
        <end position="69"/>
    </location>
</feature>